<evidence type="ECO:0000256" key="1">
    <source>
        <dbReference type="SAM" id="MobiDB-lite"/>
    </source>
</evidence>
<comment type="caution">
    <text evidence="3">The sequence shown here is derived from an EMBL/GenBank/DDBJ whole genome shotgun (WGS) entry which is preliminary data.</text>
</comment>
<reference evidence="3" key="1">
    <citation type="journal article" date="2020" name="mSystems">
        <title>Genome- and Community-Level Interaction Insights into Carbon Utilization and Element Cycling Functions of Hydrothermarchaeota in Hydrothermal Sediment.</title>
        <authorList>
            <person name="Zhou Z."/>
            <person name="Liu Y."/>
            <person name="Xu W."/>
            <person name="Pan J."/>
            <person name="Luo Z.H."/>
            <person name="Li M."/>
        </authorList>
    </citation>
    <scope>NUCLEOTIDE SEQUENCE [LARGE SCALE GENOMIC DNA]</scope>
    <source>
        <strain evidence="3">SpSt-1116</strain>
    </source>
</reference>
<keyword evidence="2" id="KW-1133">Transmembrane helix</keyword>
<keyword evidence="2" id="KW-0472">Membrane</keyword>
<gene>
    <name evidence="3" type="ORF">ENM78_02730</name>
</gene>
<sequence>MPVLRLARSTTGALKDREGSVRREEGRVEGERFEEERVEVFGIKVLEESGEKEKKAGKKVLVKPRYDSTRNQRAWDEDLHALILLVATLMIGVLAGISRDPLLATTIILGAVMLMLVQPMLGYDRWPTGYRLAELLYERGLLLEWACYSNSVPFIANLNNGVHVMLILRWLGIKARLVATSSAGHVTLVPTMSRKTKVEIRKLRTLKTIKWSELDGRESYKDVRIKAGLYIVELTAPSVRRENVGTFYKGKAAIVDITSMFTVKPTPLDNTLMSIILRVATNILYEPVGSPSRARLKAFERRTKLWMRPLEAVRKSRAIRTGGKVERLKRRRKERPCRVVERAPREKDGVPRACML</sequence>
<proteinExistence type="predicted"/>
<name>A0A7J3ZJT8_9CREN</name>
<feature type="transmembrane region" description="Helical" evidence="2">
    <location>
        <begin position="79"/>
        <end position="97"/>
    </location>
</feature>
<protein>
    <submittedName>
        <fullName evidence="3">Uncharacterized protein</fullName>
    </submittedName>
</protein>
<accession>A0A7J3ZJT8</accession>
<keyword evidence="2" id="KW-0812">Transmembrane</keyword>
<dbReference type="AlphaFoldDB" id="A0A7J3ZJT8"/>
<feature type="region of interest" description="Disordered" evidence="1">
    <location>
        <begin position="1"/>
        <end position="21"/>
    </location>
</feature>
<feature type="transmembrane region" description="Helical" evidence="2">
    <location>
        <begin position="103"/>
        <end position="123"/>
    </location>
</feature>
<organism evidence="3">
    <name type="scientific">Fervidicoccus fontis</name>
    <dbReference type="NCBI Taxonomy" id="683846"/>
    <lineage>
        <taxon>Archaea</taxon>
        <taxon>Thermoproteota</taxon>
        <taxon>Thermoprotei</taxon>
        <taxon>Fervidicoccales</taxon>
        <taxon>Fervidicoccaceae</taxon>
        <taxon>Fervidicoccus</taxon>
    </lineage>
</organism>
<evidence type="ECO:0000313" key="3">
    <source>
        <dbReference type="EMBL" id="HHQ80365.1"/>
    </source>
</evidence>
<dbReference type="EMBL" id="DRZC01000033">
    <property type="protein sequence ID" value="HHQ80365.1"/>
    <property type="molecule type" value="Genomic_DNA"/>
</dbReference>
<evidence type="ECO:0000256" key="2">
    <source>
        <dbReference type="SAM" id="Phobius"/>
    </source>
</evidence>